<dbReference type="InterPro" id="IPR036259">
    <property type="entry name" value="MFS_trans_sf"/>
</dbReference>
<dbReference type="PANTHER" id="PTHR23513">
    <property type="entry name" value="INTEGRAL MEMBRANE EFFLUX PROTEIN-RELATED"/>
    <property type="match status" value="1"/>
</dbReference>
<dbReference type="Gene3D" id="1.20.1250.20">
    <property type="entry name" value="MFS general substrate transporter like domains"/>
    <property type="match status" value="1"/>
</dbReference>
<dbReference type="AlphaFoldDB" id="A0A934SNV5"/>
<dbReference type="Pfam" id="PF05977">
    <property type="entry name" value="MFS_3"/>
    <property type="match status" value="1"/>
</dbReference>
<dbReference type="InterPro" id="IPR020846">
    <property type="entry name" value="MFS_dom"/>
</dbReference>
<comment type="caution">
    <text evidence="9">The sequence shown here is derived from an EMBL/GenBank/DDBJ whole genome shotgun (WGS) entry which is preliminary data.</text>
</comment>
<keyword evidence="3" id="KW-1003">Cell membrane</keyword>
<feature type="transmembrane region" description="Helical" evidence="7">
    <location>
        <begin position="87"/>
        <end position="108"/>
    </location>
</feature>
<evidence type="ECO:0000256" key="1">
    <source>
        <dbReference type="ARBA" id="ARBA00004651"/>
    </source>
</evidence>
<dbReference type="PROSITE" id="PS50850">
    <property type="entry name" value="MFS"/>
    <property type="match status" value="1"/>
</dbReference>
<dbReference type="PANTHER" id="PTHR23513:SF11">
    <property type="entry name" value="STAPHYLOFERRIN A TRANSPORTER"/>
    <property type="match status" value="1"/>
</dbReference>
<dbReference type="EMBL" id="JAEPRQ010000008">
    <property type="protein sequence ID" value="MBK4217738.1"/>
    <property type="molecule type" value="Genomic_DNA"/>
</dbReference>
<keyword evidence="4 7" id="KW-0812">Transmembrane</keyword>
<evidence type="ECO:0000256" key="7">
    <source>
        <dbReference type="SAM" id="Phobius"/>
    </source>
</evidence>
<evidence type="ECO:0000313" key="9">
    <source>
        <dbReference type="EMBL" id="MBK4217738.1"/>
    </source>
</evidence>
<accession>A0A934SNV5</accession>
<keyword evidence="2" id="KW-0813">Transport</keyword>
<dbReference type="SUPFAM" id="SSF103473">
    <property type="entry name" value="MFS general substrate transporter"/>
    <property type="match status" value="1"/>
</dbReference>
<feature type="transmembrane region" description="Helical" evidence="7">
    <location>
        <begin position="351"/>
        <end position="374"/>
    </location>
</feature>
<feature type="transmembrane region" description="Helical" evidence="7">
    <location>
        <begin position="59"/>
        <end position="80"/>
    </location>
</feature>
<dbReference type="GO" id="GO:0005886">
    <property type="term" value="C:plasma membrane"/>
    <property type="evidence" value="ECO:0007669"/>
    <property type="project" value="UniProtKB-SubCell"/>
</dbReference>
<dbReference type="GO" id="GO:0022857">
    <property type="term" value="F:transmembrane transporter activity"/>
    <property type="evidence" value="ECO:0007669"/>
    <property type="project" value="InterPro"/>
</dbReference>
<evidence type="ECO:0000256" key="6">
    <source>
        <dbReference type="ARBA" id="ARBA00023136"/>
    </source>
</evidence>
<keyword evidence="10" id="KW-1185">Reference proteome</keyword>
<evidence type="ECO:0000256" key="3">
    <source>
        <dbReference type="ARBA" id="ARBA00022475"/>
    </source>
</evidence>
<feature type="transmembrane region" description="Helical" evidence="7">
    <location>
        <begin position="25"/>
        <end position="47"/>
    </location>
</feature>
<name>A0A934SNV5_9RHOB</name>
<feature type="transmembrane region" description="Helical" evidence="7">
    <location>
        <begin position="386"/>
        <end position="404"/>
    </location>
</feature>
<feature type="transmembrane region" description="Helical" evidence="7">
    <location>
        <begin position="296"/>
        <end position="314"/>
    </location>
</feature>
<comment type="subcellular location">
    <subcellularLocation>
        <location evidence="1">Cell membrane</location>
        <topology evidence="1">Multi-pass membrane protein</topology>
    </subcellularLocation>
</comment>
<feature type="transmembrane region" description="Helical" evidence="7">
    <location>
        <begin position="213"/>
        <end position="232"/>
    </location>
</feature>
<dbReference type="CDD" id="cd06173">
    <property type="entry name" value="MFS_MefA_like"/>
    <property type="match status" value="1"/>
</dbReference>
<gene>
    <name evidence="9" type="ORF">JJJ17_17535</name>
</gene>
<evidence type="ECO:0000313" key="10">
    <source>
        <dbReference type="Proteomes" id="UP000640485"/>
    </source>
</evidence>
<sequence length="551" mass="59749">MTQSDAPAKPPSSALAPFRYPDFRILWSATLVSNFGGLVQAVGAAWLMTQLTSSDTLIALVQASNTLPIMLLALASGALADIFNRRAILLFAQIFMAVISTLLAVVAWQGLLTPWLLLIFTFLIGAGQALYNPPWQASMGDLVPRADLPAAVTLNSVGFNLMRSVGPAAGGFIVAAFGAAAAFSVNALSYVPLLGALFRWKPPVTPRTAPPEAFIPAVGAGLRYVILSPNLMRVILRGALFGFAAVSVLALLPLVVREHENAGSLLFGGLLGCYGIGAIIGAMLNPRIRARLQNENVVRLAFAGFAVAALILGLTDNVWLHALAMLPAGASWVLALSLFNVTVQLSTPRWVVARALAFYQTATFGGMATGSWIWGTVSGLYGVDTALNIAGLFLLAGAIVGFWFKVPEFGTADLDPVNRFREPALRLDLRGRSGPIMVMVDYRIAQKDVPEFLRLMQQRRGIRRRDGARGWALLRDLEHPDLWSESYHIATWDEYIRHNMRRTKSDAEVAVQLRELHQGEGDPLVHRMIERHNVDQSDDMPLLGKIEVPGT</sequence>
<keyword evidence="5 7" id="KW-1133">Transmembrane helix</keyword>
<dbReference type="InterPro" id="IPR010290">
    <property type="entry name" value="TM_effector"/>
</dbReference>
<evidence type="ECO:0000256" key="2">
    <source>
        <dbReference type="ARBA" id="ARBA00022448"/>
    </source>
</evidence>
<feature type="domain" description="Major facilitator superfamily (MFS) profile" evidence="8">
    <location>
        <begin position="22"/>
        <end position="409"/>
    </location>
</feature>
<protein>
    <submittedName>
        <fullName evidence="9">MFS transporter</fullName>
    </submittedName>
</protein>
<feature type="transmembrane region" description="Helical" evidence="7">
    <location>
        <begin position="114"/>
        <end position="131"/>
    </location>
</feature>
<feature type="transmembrane region" description="Helical" evidence="7">
    <location>
        <begin position="320"/>
        <end position="339"/>
    </location>
</feature>
<reference evidence="9" key="1">
    <citation type="submission" date="2021-01" db="EMBL/GenBank/DDBJ databases">
        <title>Paracoccus amoyensis sp. nov., isolated from the surface seawater along the coast of Xiamen Island, China.</title>
        <authorList>
            <person name="Lyu L."/>
        </authorList>
    </citation>
    <scope>NUCLEOTIDE SEQUENCE</scope>
    <source>
        <strain evidence="9">MJ17</strain>
    </source>
</reference>
<dbReference type="RefSeq" id="WP_200688790.1">
    <property type="nucleotide sequence ID" value="NZ_JAEPRQ010000008.1"/>
</dbReference>
<feature type="transmembrane region" description="Helical" evidence="7">
    <location>
        <begin position="239"/>
        <end position="256"/>
    </location>
</feature>
<dbReference type="Proteomes" id="UP000640485">
    <property type="component" value="Unassembled WGS sequence"/>
</dbReference>
<evidence type="ECO:0000259" key="8">
    <source>
        <dbReference type="PROSITE" id="PS50850"/>
    </source>
</evidence>
<proteinExistence type="predicted"/>
<evidence type="ECO:0000256" key="5">
    <source>
        <dbReference type="ARBA" id="ARBA00022989"/>
    </source>
</evidence>
<keyword evidence="6 7" id="KW-0472">Membrane</keyword>
<feature type="transmembrane region" description="Helical" evidence="7">
    <location>
        <begin position="172"/>
        <end position="193"/>
    </location>
</feature>
<evidence type="ECO:0000256" key="4">
    <source>
        <dbReference type="ARBA" id="ARBA00022692"/>
    </source>
</evidence>
<organism evidence="9 10">
    <name type="scientific">Paracoccus caeni</name>
    <dbReference type="NCBI Taxonomy" id="657651"/>
    <lineage>
        <taxon>Bacteria</taxon>
        <taxon>Pseudomonadati</taxon>
        <taxon>Pseudomonadota</taxon>
        <taxon>Alphaproteobacteria</taxon>
        <taxon>Rhodobacterales</taxon>
        <taxon>Paracoccaceae</taxon>
        <taxon>Paracoccus</taxon>
    </lineage>
</organism>
<feature type="transmembrane region" description="Helical" evidence="7">
    <location>
        <begin position="262"/>
        <end position="284"/>
    </location>
</feature>